<dbReference type="RefSeq" id="WP_177174708.1">
    <property type="nucleotide sequence ID" value="NZ_FOCI01000036.1"/>
</dbReference>
<gene>
    <name evidence="2" type="ORF">SAMN04488003_1365</name>
</gene>
<evidence type="ECO:0000256" key="1">
    <source>
        <dbReference type="SAM" id="SignalP"/>
    </source>
</evidence>
<sequence length="216" mass="23582">MRHLSGGILSILIATGLSHAALAHPHVFVDGGVDFVMADDRTLTALSVTWLYDEFETLYDLSSRGIDLPADGTLSDADREVIRAAYSVWPEDFDGSAHLTIDSERIALDWPSDLAVDLIDGRLQLVFRRNLPVPIDLTGKTVETAFYERTYFFAFRITDVASFIGPSACDARVIPYAPDAQSAAAQDSLAMLGREETPAIADVGRLFADRIAVTCE</sequence>
<feature type="signal peptide" evidence="1">
    <location>
        <begin position="1"/>
        <end position="20"/>
    </location>
</feature>
<organism evidence="2 3">
    <name type="scientific">Loktanella fryxellensis</name>
    <dbReference type="NCBI Taxonomy" id="245187"/>
    <lineage>
        <taxon>Bacteria</taxon>
        <taxon>Pseudomonadati</taxon>
        <taxon>Pseudomonadota</taxon>
        <taxon>Alphaproteobacteria</taxon>
        <taxon>Rhodobacterales</taxon>
        <taxon>Roseobacteraceae</taxon>
        <taxon>Loktanella</taxon>
    </lineage>
</organism>
<keyword evidence="3" id="KW-1185">Reference proteome</keyword>
<protein>
    <submittedName>
        <fullName evidence="2">ABC-type uncharacterized transport system, substrate-binding protein</fullName>
    </submittedName>
</protein>
<dbReference type="AlphaFoldDB" id="A0A1H8JEA5"/>
<keyword evidence="1" id="KW-0732">Signal</keyword>
<name>A0A1H8JEA5_9RHOB</name>
<evidence type="ECO:0000313" key="2">
    <source>
        <dbReference type="EMBL" id="SEN78537.1"/>
    </source>
</evidence>
<dbReference type="InterPro" id="IPR010412">
    <property type="entry name" value="DUF1007"/>
</dbReference>
<dbReference type="Proteomes" id="UP000199585">
    <property type="component" value="Unassembled WGS sequence"/>
</dbReference>
<dbReference type="STRING" id="245187.SAMN04488003_1365"/>
<feature type="chain" id="PRO_5011686037" evidence="1">
    <location>
        <begin position="21"/>
        <end position="216"/>
    </location>
</feature>
<reference evidence="2 3" key="1">
    <citation type="submission" date="2016-10" db="EMBL/GenBank/DDBJ databases">
        <authorList>
            <person name="de Groot N.N."/>
        </authorList>
    </citation>
    <scope>NUCLEOTIDE SEQUENCE [LARGE SCALE GENOMIC DNA]</scope>
    <source>
        <strain evidence="2 3">DSM 16213</strain>
    </source>
</reference>
<dbReference type="Pfam" id="PF06226">
    <property type="entry name" value="DUF1007"/>
    <property type="match status" value="1"/>
</dbReference>
<dbReference type="EMBL" id="FOCI01000036">
    <property type="protein sequence ID" value="SEN78537.1"/>
    <property type="molecule type" value="Genomic_DNA"/>
</dbReference>
<accession>A0A1H8JEA5</accession>
<proteinExistence type="predicted"/>
<evidence type="ECO:0000313" key="3">
    <source>
        <dbReference type="Proteomes" id="UP000199585"/>
    </source>
</evidence>